<evidence type="ECO:0000256" key="2">
    <source>
        <dbReference type="ARBA" id="ARBA00022490"/>
    </source>
</evidence>
<evidence type="ECO:0000256" key="3">
    <source>
        <dbReference type="ARBA" id="ARBA00022679"/>
    </source>
</evidence>
<keyword evidence="11" id="KW-1185">Reference proteome</keyword>
<comment type="subcellular location">
    <subcellularLocation>
        <location evidence="1">Cytoplasm</location>
    </subcellularLocation>
</comment>
<dbReference type="GO" id="GO:0005737">
    <property type="term" value="C:cytoplasm"/>
    <property type="evidence" value="ECO:0007669"/>
    <property type="project" value="UniProtKB-SubCell"/>
</dbReference>
<dbReference type="SUPFAM" id="SSF52821">
    <property type="entry name" value="Rhodanese/Cell cycle control phosphatase"/>
    <property type="match status" value="2"/>
</dbReference>
<evidence type="ECO:0000313" key="10">
    <source>
        <dbReference type="EMBL" id="MBB5745448.1"/>
    </source>
</evidence>
<evidence type="ECO:0000256" key="5">
    <source>
        <dbReference type="ARBA" id="ARBA00051793"/>
    </source>
</evidence>
<proteinExistence type="predicted"/>
<dbReference type="CDD" id="cd01448">
    <property type="entry name" value="TST_Repeat_1"/>
    <property type="match status" value="1"/>
</dbReference>
<feature type="domain" description="Rhodanese" evidence="9">
    <location>
        <begin position="17"/>
        <end position="132"/>
    </location>
</feature>
<comment type="caution">
    <text evidence="10">The sequence shown here is derived from an EMBL/GenBank/DDBJ whole genome shotgun (WGS) entry which is preliminary data.</text>
</comment>
<comment type="catalytic activity">
    <reaction evidence="5">
        <text>2-oxo-3-sulfanylpropanoate + [thioredoxin]-dithiol = [thioredoxin]-disulfide + hydrogen sulfide + pyruvate + H(+)</text>
        <dbReference type="Rhea" id="RHEA:21740"/>
        <dbReference type="Rhea" id="RHEA-COMP:10698"/>
        <dbReference type="Rhea" id="RHEA-COMP:10700"/>
        <dbReference type="ChEBI" id="CHEBI:15361"/>
        <dbReference type="ChEBI" id="CHEBI:15378"/>
        <dbReference type="ChEBI" id="CHEBI:29919"/>
        <dbReference type="ChEBI" id="CHEBI:29950"/>
        <dbReference type="ChEBI" id="CHEBI:50058"/>
        <dbReference type="ChEBI" id="CHEBI:57678"/>
        <dbReference type="EC" id="2.8.1.2"/>
    </reaction>
    <physiologicalReaction direction="left-to-right" evidence="5">
        <dbReference type="Rhea" id="RHEA:21741"/>
    </physiologicalReaction>
</comment>
<dbReference type="FunFam" id="3.40.250.10:FF:000015">
    <property type="entry name" value="Sulfurtransferase"/>
    <property type="match status" value="1"/>
</dbReference>
<keyword evidence="3 10" id="KW-0808">Transferase</keyword>
<feature type="domain" description="Rhodanese" evidence="9">
    <location>
        <begin position="162"/>
        <end position="275"/>
    </location>
</feature>
<accession>A0A7W9CGY0</accession>
<organism evidence="10 11">
    <name type="scientific">Brevundimonas variabilis</name>
    <dbReference type="NCBI Taxonomy" id="74312"/>
    <lineage>
        <taxon>Bacteria</taxon>
        <taxon>Pseudomonadati</taxon>
        <taxon>Pseudomonadota</taxon>
        <taxon>Alphaproteobacteria</taxon>
        <taxon>Caulobacterales</taxon>
        <taxon>Caulobacteraceae</taxon>
        <taxon>Brevundimonas</taxon>
    </lineage>
</organism>
<evidence type="ECO:0000259" key="9">
    <source>
        <dbReference type="PROSITE" id="PS50206"/>
    </source>
</evidence>
<dbReference type="CDD" id="cd01449">
    <property type="entry name" value="TST_Repeat_2"/>
    <property type="match status" value="1"/>
</dbReference>
<dbReference type="PANTHER" id="PTHR11364">
    <property type="entry name" value="THIOSULFATE SULFERTANSFERASE"/>
    <property type="match status" value="1"/>
</dbReference>
<dbReference type="PROSITE" id="PS50206">
    <property type="entry name" value="RHODANESE_3"/>
    <property type="match status" value="2"/>
</dbReference>
<dbReference type="GO" id="GO:0004792">
    <property type="term" value="F:thiosulfate-cyanide sulfurtransferase activity"/>
    <property type="evidence" value="ECO:0007669"/>
    <property type="project" value="TreeGrafter"/>
</dbReference>
<evidence type="ECO:0000256" key="8">
    <source>
        <dbReference type="ARBA" id="ARBA00078354"/>
    </source>
</evidence>
<dbReference type="PANTHER" id="PTHR11364:SF27">
    <property type="entry name" value="SULFURTRANSFERASE"/>
    <property type="match status" value="1"/>
</dbReference>
<dbReference type="Pfam" id="PF00581">
    <property type="entry name" value="Rhodanese"/>
    <property type="match status" value="2"/>
</dbReference>
<dbReference type="Proteomes" id="UP000545037">
    <property type="component" value="Unassembled WGS sequence"/>
</dbReference>
<dbReference type="FunFam" id="3.40.250.10:FF:000001">
    <property type="entry name" value="Sulfurtransferase"/>
    <property type="match status" value="1"/>
</dbReference>
<dbReference type="InterPro" id="IPR045078">
    <property type="entry name" value="TST/MPST-like"/>
</dbReference>
<protein>
    <recommendedName>
        <fullName evidence="7">3-mercaptopyruvate sulfurtransferase</fullName>
        <ecNumber evidence="6">2.8.1.2</ecNumber>
    </recommendedName>
    <alternativeName>
        <fullName evidence="8">Rhodanese-like protein</fullName>
    </alternativeName>
</protein>
<keyword evidence="10" id="KW-0670">Pyruvate</keyword>
<dbReference type="InterPro" id="IPR036873">
    <property type="entry name" value="Rhodanese-like_dom_sf"/>
</dbReference>
<keyword evidence="4" id="KW-0677">Repeat</keyword>
<name>A0A7W9CGY0_9CAUL</name>
<evidence type="ECO:0000256" key="1">
    <source>
        <dbReference type="ARBA" id="ARBA00004496"/>
    </source>
</evidence>
<dbReference type="Gene3D" id="3.40.250.10">
    <property type="entry name" value="Rhodanese-like domain"/>
    <property type="match status" value="2"/>
</dbReference>
<dbReference type="RefSeq" id="WP_183212444.1">
    <property type="nucleotide sequence ID" value="NZ_JACHOR010000002.1"/>
</dbReference>
<evidence type="ECO:0000256" key="7">
    <source>
        <dbReference type="ARBA" id="ARBA00070833"/>
    </source>
</evidence>
<dbReference type="AlphaFoldDB" id="A0A7W9CGY0"/>
<reference evidence="10 11" key="1">
    <citation type="submission" date="2020-08" db="EMBL/GenBank/DDBJ databases">
        <title>Genomic Encyclopedia of Type Strains, Phase IV (KMG-IV): sequencing the most valuable type-strain genomes for metagenomic binning, comparative biology and taxonomic classification.</title>
        <authorList>
            <person name="Goeker M."/>
        </authorList>
    </citation>
    <scope>NUCLEOTIDE SEQUENCE [LARGE SCALE GENOMIC DNA]</scope>
    <source>
        <strain evidence="10 11">DSM 4737</strain>
    </source>
</reference>
<dbReference type="SMART" id="SM00450">
    <property type="entry name" value="RHOD"/>
    <property type="match status" value="2"/>
</dbReference>
<evidence type="ECO:0000256" key="4">
    <source>
        <dbReference type="ARBA" id="ARBA00022737"/>
    </source>
</evidence>
<keyword evidence="2" id="KW-0963">Cytoplasm</keyword>
<dbReference type="InterPro" id="IPR001763">
    <property type="entry name" value="Rhodanese-like_dom"/>
</dbReference>
<dbReference type="EC" id="2.8.1.2" evidence="6"/>
<gene>
    <name evidence="10" type="ORF">GGR13_001032</name>
</gene>
<sequence>MTDSPLISTDELAALLNDPALRIVDGSWHLDGRDARADFNEARLPGAVFFDLDAVSDHTTDLPHMLPTAAAFAEAVGTLGISETDTIVIYDTVGLFSAARVWWTFQTMGASRVRVLDGGLPKWRVEGRSIETGAAQSPKPATFVANPVPDAVADVPTVMAALTGDAQVLDARPAARFLGQSPEPRPGLRSGHMPGALNLPMKSVLDDRGHLKRGDTLATVFREAGIDLDRPIVTTCGSGVTAAVLSLALAELGTGSRLYDGSWAQWGSGTETPVVPGA</sequence>
<evidence type="ECO:0000313" key="11">
    <source>
        <dbReference type="Proteomes" id="UP000545037"/>
    </source>
</evidence>
<dbReference type="NCBIfam" id="NF008557">
    <property type="entry name" value="PRK11493.1"/>
    <property type="match status" value="1"/>
</dbReference>
<dbReference type="EMBL" id="JACHOR010000002">
    <property type="protein sequence ID" value="MBB5745448.1"/>
    <property type="molecule type" value="Genomic_DNA"/>
</dbReference>
<dbReference type="GO" id="GO:0016784">
    <property type="term" value="F:3-mercaptopyruvate sulfurtransferase activity"/>
    <property type="evidence" value="ECO:0007669"/>
    <property type="project" value="UniProtKB-EC"/>
</dbReference>
<evidence type="ECO:0000256" key="6">
    <source>
        <dbReference type="ARBA" id="ARBA00066832"/>
    </source>
</evidence>